<dbReference type="Pfam" id="PF12799">
    <property type="entry name" value="LRR_4"/>
    <property type="match status" value="1"/>
</dbReference>
<organism evidence="3">
    <name type="scientific">Hexamita inflata</name>
    <dbReference type="NCBI Taxonomy" id="28002"/>
    <lineage>
        <taxon>Eukaryota</taxon>
        <taxon>Metamonada</taxon>
        <taxon>Diplomonadida</taxon>
        <taxon>Hexamitidae</taxon>
        <taxon>Hexamitinae</taxon>
        <taxon>Hexamita</taxon>
    </lineage>
</organism>
<dbReference type="PROSITE" id="PS51450">
    <property type="entry name" value="LRR"/>
    <property type="match status" value="4"/>
</dbReference>
<gene>
    <name evidence="3" type="ORF">HINF_LOCUS47945</name>
    <name evidence="4" type="ORF">HINF_LOCUS7679</name>
</gene>
<evidence type="ECO:0000256" key="1">
    <source>
        <dbReference type="ARBA" id="ARBA00022614"/>
    </source>
</evidence>
<dbReference type="InterPro" id="IPR050836">
    <property type="entry name" value="SDS22/Internalin_LRR"/>
</dbReference>
<dbReference type="PANTHER" id="PTHR46652">
    <property type="entry name" value="LEUCINE-RICH REPEAT AND IQ DOMAIN-CONTAINING PROTEIN 1-RELATED"/>
    <property type="match status" value="1"/>
</dbReference>
<sequence>MKPNQEIRSKQDLLNHFGSSQQLEILNLKQIENLLEMNVQPKIWEDASNRNLLSFSQQFVLQTKRFGFNNGEIEYIYLISFFTYLTELSLYDNQISDISAISKLKSLQKLDLSSNRIEDISAIQSLLDLTHLDLSKNKLTIYTLALPNLKYLSLGYNKLIDKSGLQHSPILEILDLYQTNTTDLRTIPHQLFGLKDLTLSENNLTEISNLSNFVALQKLDLGYNDLLQNIQSIKFCTQLTFLSFRATNVVDIWPLQFLKNLKTLYMTYTQVIDLHPLQYLYKLEGIYTPYTCIIDVSPLSKLTQLNYLNFRKNKTTNAETLKHHKNFSKYDFSDQDVPTTDELKFYNKILSVHSSHKQIQKLIQAENRASKFRESMTHQKESIKLKINEQIQVINMKIEIWAQFIQNFNADQ</sequence>
<dbReference type="AlphaFoldDB" id="A0AA86QKE9"/>
<dbReference type="Gene3D" id="3.80.10.10">
    <property type="entry name" value="Ribonuclease Inhibitor"/>
    <property type="match status" value="2"/>
</dbReference>
<protein>
    <submittedName>
        <fullName evidence="3">Leucine-rich repeat domain-containing protein</fullName>
    </submittedName>
    <submittedName>
        <fullName evidence="4">Leucine-rich_repeat domain-containing protein</fullName>
    </submittedName>
</protein>
<dbReference type="Proteomes" id="UP001642409">
    <property type="component" value="Unassembled WGS sequence"/>
</dbReference>
<name>A0AA86QKE9_9EUKA</name>
<dbReference type="Pfam" id="PF13516">
    <property type="entry name" value="LRR_6"/>
    <property type="match status" value="1"/>
</dbReference>
<comment type="caution">
    <text evidence="3">The sequence shown here is derived from an EMBL/GenBank/DDBJ whole genome shotgun (WGS) entry which is preliminary data.</text>
</comment>
<dbReference type="InterPro" id="IPR032675">
    <property type="entry name" value="LRR_dom_sf"/>
</dbReference>
<reference evidence="4 5" key="2">
    <citation type="submission" date="2024-07" db="EMBL/GenBank/DDBJ databases">
        <authorList>
            <person name="Akdeniz Z."/>
        </authorList>
    </citation>
    <scope>NUCLEOTIDE SEQUENCE [LARGE SCALE GENOMIC DNA]</scope>
</reference>
<dbReference type="PRINTS" id="PR00019">
    <property type="entry name" value="LEURICHRPT"/>
</dbReference>
<evidence type="ECO:0000256" key="2">
    <source>
        <dbReference type="ARBA" id="ARBA00022737"/>
    </source>
</evidence>
<dbReference type="InterPro" id="IPR025875">
    <property type="entry name" value="Leu-rich_rpt_4"/>
</dbReference>
<accession>A0AA86QKE9</accession>
<evidence type="ECO:0000313" key="4">
    <source>
        <dbReference type="EMBL" id="CAL5983565.1"/>
    </source>
</evidence>
<reference evidence="3" key="1">
    <citation type="submission" date="2023-06" db="EMBL/GenBank/DDBJ databases">
        <authorList>
            <person name="Kurt Z."/>
        </authorList>
    </citation>
    <scope>NUCLEOTIDE SEQUENCE</scope>
</reference>
<dbReference type="PANTHER" id="PTHR46652:SF3">
    <property type="entry name" value="LEUCINE-RICH REPEAT-CONTAINING PROTEIN 9"/>
    <property type="match status" value="1"/>
</dbReference>
<dbReference type="InterPro" id="IPR001611">
    <property type="entry name" value="Leu-rich_rpt"/>
</dbReference>
<dbReference type="SMART" id="SM00365">
    <property type="entry name" value="LRR_SD22"/>
    <property type="match status" value="6"/>
</dbReference>
<keyword evidence="1" id="KW-0433">Leucine-rich repeat</keyword>
<keyword evidence="5" id="KW-1185">Reference proteome</keyword>
<dbReference type="SUPFAM" id="SSF52058">
    <property type="entry name" value="L domain-like"/>
    <property type="match status" value="1"/>
</dbReference>
<evidence type="ECO:0000313" key="5">
    <source>
        <dbReference type="Proteomes" id="UP001642409"/>
    </source>
</evidence>
<proteinExistence type="predicted"/>
<dbReference type="EMBL" id="CAXDID020000016">
    <property type="protein sequence ID" value="CAL5983565.1"/>
    <property type="molecule type" value="Genomic_DNA"/>
</dbReference>
<keyword evidence="2" id="KW-0677">Repeat</keyword>
<evidence type="ECO:0000313" key="3">
    <source>
        <dbReference type="EMBL" id="CAI9960300.1"/>
    </source>
</evidence>
<dbReference type="EMBL" id="CATOUU010000931">
    <property type="protein sequence ID" value="CAI9960300.1"/>
    <property type="molecule type" value="Genomic_DNA"/>
</dbReference>